<feature type="region of interest" description="Disordered" evidence="1">
    <location>
        <begin position="372"/>
        <end position="439"/>
    </location>
</feature>
<dbReference type="AlphaFoldDB" id="A0A1L3IBC2"/>
<protein>
    <submittedName>
        <fullName evidence="2">Glycosyl transferase domain-containing protein</fullName>
    </submittedName>
</protein>
<keyword evidence="2" id="KW-0614">Plasmid</keyword>
<name>A0A1L3IBC2_9RHOB</name>
<dbReference type="InterPro" id="IPR027417">
    <property type="entry name" value="P-loop_NTPase"/>
</dbReference>
<dbReference type="SUPFAM" id="SSF52540">
    <property type="entry name" value="P-loop containing nucleoside triphosphate hydrolases"/>
    <property type="match status" value="1"/>
</dbReference>
<geneLocation type="plasmid" evidence="3">
    <name>pp97_d</name>
</geneLocation>
<reference evidence="3" key="1">
    <citation type="submission" date="2016-07" db="EMBL/GenBank/DDBJ databases">
        <title>Phaeobacter portensis sp. nov., a tropodithietic acid producing bacterium isolated from a German harbor.</title>
        <authorList>
            <person name="Freese H.M."/>
            <person name="Bunk B."/>
            <person name="Breider S."/>
            <person name="Brinkhoff T."/>
        </authorList>
    </citation>
    <scope>NUCLEOTIDE SEQUENCE [LARGE SCALE GENOMIC DNA]</scope>
    <source>
        <strain evidence="3">P97</strain>
        <plasmid evidence="3">pp97_d</plasmid>
    </source>
</reference>
<dbReference type="OrthoDB" id="547419at2"/>
<dbReference type="KEGG" id="php:PhaeoP97_03998"/>
<feature type="compositionally biased region" description="Low complexity" evidence="1">
    <location>
        <begin position="397"/>
        <end position="414"/>
    </location>
</feature>
<gene>
    <name evidence="2" type="ORF">PhaeoP97_03998</name>
</gene>
<organism evidence="2 3">
    <name type="scientific">Phaeobacter porticola</name>
    <dbReference type="NCBI Taxonomy" id="1844006"/>
    <lineage>
        <taxon>Bacteria</taxon>
        <taxon>Pseudomonadati</taxon>
        <taxon>Pseudomonadota</taxon>
        <taxon>Alphaproteobacteria</taxon>
        <taxon>Rhodobacterales</taxon>
        <taxon>Roseobacteraceae</taxon>
        <taxon>Phaeobacter</taxon>
    </lineage>
</organism>
<keyword evidence="3" id="KW-1185">Reference proteome</keyword>
<sequence>MEPMSDKTGARPKTLVIHIGDHKTGTTTIQNALAVGSIQLHDAKLLYPAKMNHNYLTGFITSHRKGTPLPKHLEDRDGLTEVAAQIAASDADYAVLSAEAFENIPAPEFYDLVETFFRGCADRIHIVAYVRPHAQRILSSYAEQIKIGWYRGSMQEFFDHNLQNGRFHYAPRFAQWRELFGEDFTLRPMIRKELKNGSVLDDFAEVAFDGRPCTVEEFEPENQAMTVRELALMYFLQGQFQEQDPWLRHTLGWELSRQLDRSRGDSEAKVRKLVMARDLAEAATAAYRCDAEVMDAEFFGGRPLLRNALRDMEKQSAPCAPSLDPSQFFSPEHLRNLTVMAKIIEGMLERQGKWPSYFHSHRIKDIERHKNARLGLDENGDPLEPEADAEMPAGSETAATPAPQGAAPTSDTPAQTPPPPPARVLADAAAGAAPQKDQP</sequence>
<accession>A0A1L3IBC2</accession>
<keyword evidence="2" id="KW-0808">Transferase</keyword>
<evidence type="ECO:0000313" key="3">
    <source>
        <dbReference type="Proteomes" id="UP000183859"/>
    </source>
</evidence>
<feature type="compositionally biased region" description="Low complexity" evidence="1">
    <location>
        <begin position="423"/>
        <end position="439"/>
    </location>
</feature>
<dbReference type="Proteomes" id="UP000183859">
    <property type="component" value="Plasmid pP97_d"/>
</dbReference>
<feature type="compositionally biased region" description="Acidic residues" evidence="1">
    <location>
        <begin position="378"/>
        <end position="389"/>
    </location>
</feature>
<proteinExistence type="predicted"/>
<evidence type="ECO:0000313" key="2">
    <source>
        <dbReference type="EMBL" id="APG49348.1"/>
    </source>
</evidence>
<evidence type="ECO:0000256" key="1">
    <source>
        <dbReference type="SAM" id="MobiDB-lite"/>
    </source>
</evidence>
<dbReference type="GO" id="GO:0016740">
    <property type="term" value="F:transferase activity"/>
    <property type="evidence" value="ECO:0007669"/>
    <property type="project" value="UniProtKB-KW"/>
</dbReference>
<dbReference type="EMBL" id="CP016368">
    <property type="protein sequence ID" value="APG49348.1"/>
    <property type="molecule type" value="Genomic_DNA"/>
</dbReference>